<evidence type="ECO:0000313" key="4">
    <source>
        <dbReference type="EMBL" id="KFE33572.1"/>
    </source>
</evidence>
<accession>A0A085TS75</accession>
<evidence type="ECO:0000259" key="3">
    <source>
        <dbReference type="Pfam" id="PF00534"/>
    </source>
</evidence>
<keyword evidence="1" id="KW-0328">Glycosyltransferase</keyword>
<evidence type="ECO:0000256" key="1">
    <source>
        <dbReference type="ARBA" id="ARBA00022676"/>
    </source>
</evidence>
<dbReference type="Pfam" id="PF00534">
    <property type="entry name" value="Glycos_transf_1"/>
    <property type="match status" value="1"/>
</dbReference>
<dbReference type="eggNOG" id="COG0438">
    <property type="taxonomic scope" value="Bacteria"/>
</dbReference>
<evidence type="ECO:0000256" key="2">
    <source>
        <dbReference type="ARBA" id="ARBA00022679"/>
    </source>
</evidence>
<gene>
    <name evidence="4" type="ORF">DW2_17180</name>
</gene>
<dbReference type="GO" id="GO:0016757">
    <property type="term" value="F:glycosyltransferase activity"/>
    <property type="evidence" value="ECO:0007669"/>
    <property type="project" value="UniProtKB-KW"/>
</dbReference>
<dbReference type="Proteomes" id="UP000028607">
    <property type="component" value="Unassembled WGS sequence"/>
</dbReference>
<dbReference type="STRING" id="1317124.DW2_17180"/>
<reference evidence="4 5" key="2">
    <citation type="journal article" date="2015" name="Antonie Van Leeuwenhoek">
        <title>Thioclava indica sp. nov., isolated from surface seawater of the Indian Ocean.</title>
        <authorList>
            <person name="Liu Y."/>
            <person name="Lai Q."/>
            <person name="Du J."/>
            <person name="Xu H."/>
            <person name="Jiang L."/>
            <person name="Shao Z."/>
        </authorList>
    </citation>
    <scope>NUCLEOTIDE SEQUENCE [LARGE SCALE GENOMIC DNA]</scope>
    <source>
        <strain evidence="4 5">13D2W-2</strain>
    </source>
</reference>
<dbReference type="PATRIC" id="fig|1317124.6.peg.3463"/>
<dbReference type="SUPFAM" id="SSF53756">
    <property type="entry name" value="UDP-Glycosyltransferase/glycogen phosphorylase"/>
    <property type="match status" value="1"/>
</dbReference>
<organism evidence="4 5">
    <name type="scientific">Thioclava atlantica</name>
    <dbReference type="NCBI Taxonomy" id="1317124"/>
    <lineage>
        <taxon>Bacteria</taxon>
        <taxon>Pseudomonadati</taxon>
        <taxon>Pseudomonadota</taxon>
        <taxon>Alphaproteobacteria</taxon>
        <taxon>Rhodobacterales</taxon>
        <taxon>Paracoccaceae</taxon>
        <taxon>Thioclava</taxon>
    </lineage>
</organism>
<evidence type="ECO:0000313" key="5">
    <source>
        <dbReference type="Proteomes" id="UP000028607"/>
    </source>
</evidence>
<protein>
    <submittedName>
        <fullName evidence="4">Gylcosyl transferase-like protein</fullName>
    </submittedName>
</protein>
<dbReference type="PANTHER" id="PTHR12526:SF510">
    <property type="entry name" value="D-INOSITOL 3-PHOSPHATE GLYCOSYLTRANSFERASE"/>
    <property type="match status" value="1"/>
</dbReference>
<comment type="caution">
    <text evidence="4">The sequence shown here is derived from an EMBL/GenBank/DDBJ whole genome shotgun (WGS) entry which is preliminary data.</text>
</comment>
<keyword evidence="2 4" id="KW-0808">Transferase</keyword>
<dbReference type="InterPro" id="IPR001296">
    <property type="entry name" value="Glyco_trans_1"/>
</dbReference>
<keyword evidence="5" id="KW-1185">Reference proteome</keyword>
<dbReference type="EMBL" id="AQRC01000017">
    <property type="protein sequence ID" value="KFE33572.1"/>
    <property type="molecule type" value="Genomic_DNA"/>
</dbReference>
<dbReference type="CDD" id="cd03801">
    <property type="entry name" value="GT4_PimA-like"/>
    <property type="match status" value="1"/>
</dbReference>
<proteinExistence type="predicted"/>
<dbReference type="AlphaFoldDB" id="A0A085TS75"/>
<name>A0A085TS75_9RHOB</name>
<reference evidence="5" key="1">
    <citation type="submission" date="2013-04" db="EMBL/GenBank/DDBJ databases">
        <title>Thioclava sp. 13D2W-2 Genome Sequencing.</title>
        <authorList>
            <person name="Lai Q."/>
            <person name="Li G."/>
            <person name="Shao Z."/>
        </authorList>
    </citation>
    <scope>NUCLEOTIDE SEQUENCE [LARGE SCALE GENOMIC DNA]</scope>
    <source>
        <strain evidence="5">13D2W-2</strain>
    </source>
</reference>
<sequence>MSDRLRVLLIAPFLSREATGEAFVAFKWAEALAERVDLTVAAFESPGHTPLAEQLPTVRAITWPAPRIFDAAPRLRAMLKPEWPVFMRRVRGWLEEHADEFDIAHQIMPQAMRYATPLRGYGLPYVIGPLGGSLSTPPAFAVEAGRAKWYTRLRGLDRLRLRFDPALRASYSDAALVLGVAPYIRDQLAPVPIHAYENVLELGVDGAAPERPARSDGPMRLLHVGRGVRTKGLRDVVRAMGLLKGRTDLHLTSAGAGEEIAICRAEAERLGVADRCRFLGPIPRAEVEALYAEADIFVFPSWREPAGNVLYEAMRWGLPVIAAARGGPDWIVEQGVTGLKCPVTTPEALARDVAAAIAALADDPDLRARLGAGGRAKVLREGLWPGKAERLVRLYEGALGG</sequence>
<dbReference type="PANTHER" id="PTHR12526">
    <property type="entry name" value="GLYCOSYLTRANSFERASE"/>
    <property type="match status" value="1"/>
</dbReference>
<dbReference type="OrthoDB" id="9790710at2"/>
<dbReference type="Gene3D" id="3.40.50.2000">
    <property type="entry name" value="Glycogen Phosphorylase B"/>
    <property type="match status" value="2"/>
</dbReference>
<dbReference type="RefSeq" id="WP_038148415.1">
    <property type="nucleotide sequence ID" value="NZ_AQRC01000017.1"/>
</dbReference>
<feature type="domain" description="Glycosyl transferase family 1" evidence="3">
    <location>
        <begin position="214"/>
        <end position="375"/>
    </location>
</feature>